<keyword evidence="1" id="KW-0472">Membrane</keyword>
<reference evidence="4" key="1">
    <citation type="submission" date="2018-05" db="EMBL/GenBank/DDBJ databases">
        <authorList>
            <person name="Deangelis K."/>
            <person name="Huntemann M."/>
            <person name="Clum A."/>
            <person name="Pillay M."/>
            <person name="Palaniappan K."/>
            <person name="Varghese N."/>
            <person name="Mikhailova N."/>
            <person name="Stamatis D."/>
            <person name="Reddy T."/>
            <person name="Daum C."/>
            <person name="Shapiro N."/>
            <person name="Ivanova N."/>
            <person name="Kyrpides N."/>
            <person name="Woyke T."/>
        </authorList>
    </citation>
    <scope>NUCLEOTIDE SEQUENCE [LARGE SCALE GENOMIC DNA]</scope>
    <source>
        <strain evidence="4">GAS496</strain>
    </source>
</reference>
<evidence type="ECO:0000313" key="3">
    <source>
        <dbReference type="EMBL" id="PXX11335.1"/>
    </source>
</evidence>
<proteinExistence type="predicted"/>
<dbReference type="Proteomes" id="UP000247781">
    <property type="component" value="Unassembled WGS sequence"/>
</dbReference>
<dbReference type="InterPro" id="IPR025241">
    <property type="entry name" value="DUF4190"/>
</dbReference>
<feature type="transmembrane region" description="Helical" evidence="1">
    <location>
        <begin position="70"/>
        <end position="94"/>
    </location>
</feature>
<keyword evidence="1" id="KW-1133">Transmembrane helix</keyword>
<dbReference type="AlphaFoldDB" id="A0A318HPD9"/>
<keyword evidence="1" id="KW-0812">Transmembrane</keyword>
<dbReference type="RefSeq" id="WP_235658273.1">
    <property type="nucleotide sequence ID" value="NZ_QJJU01000003.1"/>
</dbReference>
<dbReference type="Pfam" id="PF13828">
    <property type="entry name" value="DUF4190"/>
    <property type="match status" value="1"/>
</dbReference>
<keyword evidence="4" id="KW-1185">Reference proteome</keyword>
<accession>A0A318HPD9</accession>
<sequence>MAYPNQTGWQPSGPPPPIYVSVPPTNGMAIAALILVFLFYPVGIVLGHVARGQIKRTGEGGQGLATAALVIGYLQLALTVGVIAVAAVLVAVGAH</sequence>
<dbReference type="EMBL" id="QJJU01000003">
    <property type="protein sequence ID" value="PXX11335.1"/>
    <property type="molecule type" value="Genomic_DNA"/>
</dbReference>
<evidence type="ECO:0000256" key="1">
    <source>
        <dbReference type="SAM" id="Phobius"/>
    </source>
</evidence>
<name>A0A318HPD9_9MYCO</name>
<gene>
    <name evidence="3" type="ORF">C8E89_103424</name>
</gene>
<evidence type="ECO:0000259" key="2">
    <source>
        <dbReference type="Pfam" id="PF13828"/>
    </source>
</evidence>
<comment type="caution">
    <text evidence="3">The sequence shown here is derived from an EMBL/GenBank/DDBJ whole genome shotgun (WGS) entry which is preliminary data.</text>
</comment>
<organism evidence="3 4">
    <name type="scientific">Mycolicibacterium moriokaense</name>
    <dbReference type="NCBI Taxonomy" id="39691"/>
    <lineage>
        <taxon>Bacteria</taxon>
        <taxon>Bacillati</taxon>
        <taxon>Actinomycetota</taxon>
        <taxon>Actinomycetes</taxon>
        <taxon>Mycobacteriales</taxon>
        <taxon>Mycobacteriaceae</taxon>
        <taxon>Mycolicibacterium</taxon>
    </lineage>
</organism>
<protein>
    <submittedName>
        <fullName evidence="3">Uncharacterized protein DUF4190</fullName>
    </submittedName>
</protein>
<feature type="transmembrane region" description="Helical" evidence="1">
    <location>
        <begin position="28"/>
        <end position="49"/>
    </location>
</feature>
<reference evidence="3 4" key="2">
    <citation type="submission" date="2018-06" db="EMBL/GenBank/DDBJ databases">
        <title>Sequencing of bacterial isolates from soil warming experiment in Harvard Forest, Massachusetts, USA.</title>
        <authorList>
            <person name="Deangelis K.PhD."/>
        </authorList>
    </citation>
    <scope>NUCLEOTIDE SEQUENCE [LARGE SCALE GENOMIC DNA]</scope>
    <source>
        <strain evidence="3 4">GAS496</strain>
    </source>
</reference>
<evidence type="ECO:0000313" key="4">
    <source>
        <dbReference type="Proteomes" id="UP000247781"/>
    </source>
</evidence>
<feature type="domain" description="DUF4190" evidence="2">
    <location>
        <begin position="28"/>
        <end position="80"/>
    </location>
</feature>